<dbReference type="Proteomes" id="UP001597237">
    <property type="component" value="Unassembled WGS sequence"/>
</dbReference>
<gene>
    <name evidence="2" type="ORF">ACFSC0_06450</name>
</gene>
<organism evidence="2 3">
    <name type="scientific">Phenylobacterium terrae</name>
    <dbReference type="NCBI Taxonomy" id="2665495"/>
    <lineage>
        <taxon>Bacteria</taxon>
        <taxon>Pseudomonadati</taxon>
        <taxon>Pseudomonadota</taxon>
        <taxon>Alphaproteobacteria</taxon>
        <taxon>Caulobacterales</taxon>
        <taxon>Caulobacteraceae</taxon>
        <taxon>Phenylobacterium</taxon>
    </lineage>
</organism>
<comment type="caution">
    <text evidence="2">The sequence shown here is derived from an EMBL/GenBank/DDBJ whole genome shotgun (WGS) entry which is preliminary data.</text>
</comment>
<protein>
    <submittedName>
        <fullName evidence="2">Phosphatidate cytidylyltransferase</fullName>
        <ecNumber evidence="2">2.7.7.41</ecNumber>
    </submittedName>
</protein>
<dbReference type="EMBL" id="JBHUEY010000001">
    <property type="protein sequence ID" value="MFD1783028.1"/>
    <property type="molecule type" value="Genomic_DNA"/>
</dbReference>
<dbReference type="EC" id="2.7.7.41" evidence="2"/>
<name>A0ABW4MZM5_9CAUL</name>
<dbReference type="GO" id="GO:0004605">
    <property type="term" value="F:phosphatidate cytidylyltransferase activity"/>
    <property type="evidence" value="ECO:0007669"/>
    <property type="project" value="UniProtKB-EC"/>
</dbReference>
<keyword evidence="3" id="KW-1185">Reference proteome</keyword>
<reference evidence="3" key="1">
    <citation type="journal article" date="2019" name="Int. J. Syst. Evol. Microbiol.">
        <title>The Global Catalogue of Microorganisms (GCM) 10K type strain sequencing project: providing services to taxonomists for standard genome sequencing and annotation.</title>
        <authorList>
            <consortium name="The Broad Institute Genomics Platform"/>
            <consortium name="The Broad Institute Genome Sequencing Center for Infectious Disease"/>
            <person name="Wu L."/>
            <person name="Ma J."/>
        </authorList>
    </citation>
    <scope>NUCLEOTIDE SEQUENCE [LARGE SCALE GENOMIC DNA]</scope>
    <source>
        <strain evidence="3">DFY28</strain>
    </source>
</reference>
<accession>A0ABW4MZM5</accession>
<feature type="transmembrane region" description="Helical" evidence="1">
    <location>
        <begin position="98"/>
        <end position="116"/>
    </location>
</feature>
<keyword evidence="2" id="KW-0548">Nucleotidyltransferase</keyword>
<dbReference type="Pfam" id="PF01148">
    <property type="entry name" value="CTP_transf_1"/>
    <property type="match status" value="1"/>
</dbReference>
<evidence type="ECO:0000313" key="3">
    <source>
        <dbReference type="Proteomes" id="UP001597237"/>
    </source>
</evidence>
<sequence>MVEAISDFWVNRPPALLWGLAGVLAALTLGAVMAAILPRLRPGGDHRNLQLRVNSWWAMAALLTAGLLGGWPVMTALFALVSFLALKEFLSLAPTPREDRLLILAAYLTIPVNYAFVAADIYMFYLVFVPVYVFMAVPTAMAMIGNTHDYLPRASVFHFAVVTCVYNLGYVALLMRVPEWDAPQAGPAGLVFMLLLATEGNDVAQYVAGKLFGRHKILPKVSPNKTWEGFLGGWILTAALIVLVGPKLTPFEGAGLWTLAITLPLAGFAGDVTMSAVKRDIGVKDTSAFIPGHGGVLDRADSLVFTAPLFFHLLAFFHLQTY</sequence>
<keyword evidence="1" id="KW-1133">Transmembrane helix</keyword>
<feature type="transmembrane region" description="Helical" evidence="1">
    <location>
        <begin position="229"/>
        <end position="248"/>
    </location>
</feature>
<feature type="transmembrane region" description="Helical" evidence="1">
    <location>
        <begin position="254"/>
        <end position="274"/>
    </location>
</feature>
<keyword evidence="1" id="KW-0472">Membrane</keyword>
<feature type="transmembrane region" description="Helical" evidence="1">
    <location>
        <begin position="15"/>
        <end position="36"/>
    </location>
</feature>
<feature type="transmembrane region" description="Helical" evidence="1">
    <location>
        <begin position="122"/>
        <end position="144"/>
    </location>
</feature>
<proteinExistence type="predicted"/>
<evidence type="ECO:0000256" key="1">
    <source>
        <dbReference type="SAM" id="Phobius"/>
    </source>
</evidence>
<keyword evidence="2" id="KW-0808">Transferase</keyword>
<dbReference type="PANTHER" id="PTHR43535">
    <property type="entry name" value="PHOSPHATIDATE CYTIDYLYLTRANSFERASE"/>
    <property type="match status" value="1"/>
</dbReference>
<feature type="transmembrane region" description="Helical" evidence="1">
    <location>
        <begin position="56"/>
        <end position="86"/>
    </location>
</feature>
<feature type="transmembrane region" description="Helical" evidence="1">
    <location>
        <begin position="156"/>
        <end position="175"/>
    </location>
</feature>
<dbReference type="PANTHER" id="PTHR43535:SF1">
    <property type="entry name" value="PHOSPHATIDATE CYTIDYLYLTRANSFERASE"/>
    <property type="match status" value="1"/>
</dbReference>
<evidence type="ECO:0000313" key="2">
    <source>
        <dbReference type="EMBL" id="MFD1783028.1"/>
    </source>
</evidence>
<dbReference type="RefSeq" id="WP_377282448.1">
    <property type="nucleotide sequence ID" value="NZ_JBHRSI010000007.1"/>
</dbReference>
<keyword evidence="1" id="KW-0812">Transmembrane</keyword>